<dbReference type="AlphaFoldDB" id="A0ABD1CBC6"/>
<comment type="caution">
    <text evidence="1">The sequence shown here is derived from an EMBL/GenBank/DDBJ whole genome shotgun (WGS) entry which is preliminary data.</text>
</comment>
<reference evidence="1 2" key="1">
    <citation type="submission" date="2024-05" db="EMBL/GenBank/DDBJ databases">
        <title>Culex pipiens pipiens assembly and annotation.</title>
        <authorList>
            <person name="Alout H."/>
            <person name="Durand T."/>
        </authorList>
    </citation>
    <scope>NUCLEOTIDE SEQUENCE [LARGE SCALE GENOMIC DNA]</scope>
    <source>
        <strain evidence="1">HA-2024</strain>
        <tissue evidence="1">Whole body</tissue>
    </source>
</reference>
<dbReference type="Proteomes" id="UP001562425">
    <property type="component" value="Unassembled WGS sequence"/>
</dbReference>
<protein>
    <submittedName>
        <fullName evidence="1">Uncharacterized protein</fullName>
    </submittedName>
</protein>
<proteinExistence type="predicted"/>
<keyword evidence="2" id="KW-1185">Reference proteome</keyword>
<evidence type="ECO:0000313" key="1">
    <source>
        <dbReference type="EMBL" id="KAL1373687.1"/>
    </source>
</evidence>
<sequence length="39" mass="4693">MLEKSRLDAELKIIDQYGLRNKREFCRLKYTLVKIHKAA</sequence>
<accession>A0ABD1CBC6</accession>
<gene>
    <name evidence="1" type="ORF">pipiens_000805</name>
</gene>
<dbReference type="EMBL" id="JBEHCU010014076">
    <property type="protein sequence ID" value="KAL1373687.1"/>
    <property type="molecule type" value="Genomic_DNA"/>
</dbReference>
<feature type="non-terminal residue" evidence="1">
    <location>
        <position position="39"/>
    </location>
</feature>
<name>A0ABD1CBC6_CULPP</name>
<organism evidence="1 2">
    <name type="scientific">Culex pipiens pipiens</name>
    <name type="common">Northern house mosquito</name>
    <dbReference type="NCBI Taxonomy" id="38569"/>
    <lineage>
        <taxon>Eukaryota</taxon>
        <taxon>Metazoa</taxon>
        <taxon>Ecdysozoa</taxon>
        <taxon>Arthropoda</taxon>
        <taxon>Hexapoda</taxon>
        <taxon>Insecta</taxon>
        <taxon>Pterygota</taxon>
        <taxon>Neoptera</taxon>
        <taxon>Endopterygota</taxon>
        <taxon>Diptera</taxon>
        <taxon>Nematocera</taxon>
        <taxon>Culicoidea</taxon>
        <taxon>Culicidae</taxon>
        <taxon>Culicinae</taxon>
        <taxon>Culicini</taxon>
        <taxon>Culex</taxon>
        <taxon>Culex</taxon>
    </lineage>
</organism>
<evidence type="ECO:0000313" key="2">
    <source>
        <dbReference type="Proteomes" id="UP001562425"/>
    </source>
</evidence>